<sequence length="242" mass="26701">MRFRLLRRRLTISAPRMAVRSALPWPFRWAMLAIVLGFCAAIGLWAFEFGKDIAGLEKGSKEEVTRLRSELADAHAELASTKEERDQAQSIANTAGTLVTTEKASQERLMEQVKKLEADNRSLRDDLGFFEKLIPAAGVDGVAIRGLQAEMLGVSKLKWQVLVIQASRNAPEFNGRLEMSFTGTLNGKPWTAALPEGPQAIKVRQYGRLEGELELPDQVIVKGVLARVMDGAVVKSTQSVKL</sequence>
<protein>
    <submittedName>
        <fullName evidence="2">Uncharacterized protein</fullName>
    </submittedName>
</protein>
<keyword evidence="3" id="KW-1185">Reference proteome</keyword>
<evidence type="ECO:0000313" key="2">
    <source>
        <dbReference type="EMBL" id="APW41704.1"/>
    </source>
</evidence>
<evidence type="ECO:0000256" key="1">
    <source>
        <dbReference type="SAM" id="Coils"/>
    </source>
</evidence>
<name>A0A1P8K6S7_9BURK</name>
<dbReference type="eggNOG" id="ENOG502Z8KI">
    <property type="taxonomic scope" value="Bacteria"/>
</dbReference>
<reference evidence="2 3" key="1">
    <citation type="submission" date="2017-01" db="EMBL/GenBank/DDBJ databases">
        <authorList>
            <person name="Mah S.A."/>
            <person name="Swanson W.J."/>
            <person name="Moy G.W."/>
            <person name="Vacquier V.D."/>
        </authorList>
    </citation>
    <scope>NUCLEOTIDE SEQUENCE [LARGE SCALE GENOMIC DNA]</scope>
    <source>
        <strain evidence="2 3">DSM 22694</strain>
    </source>
</reference>
<dbReference type="Pfam" id="PF20567">
    <property type="entry name" value="DUF6776"/>
    <property type="match status" value="1"/>
</dbReference>
<dbReference type="STRING" id="1484693.RS694_03480"/>
<dbReference type="KEGG" id="rsb:RS694_03480"/>
<dbReference type="EMBL" id="CP019239">
    <property type="protein sequence ID" value="APW41704.1"/>
    <property type="molecule type" value="Genomic_DNA"/>
</dbReference>
<feature type="coiled-coil region" evidence="1">
    <location>
        <begin position="64"/>
        <end position="133"/>
    </location>
</feature>
<keyword evidence="1" id="KW-0175">Coiled coil</keyword>
<dbReference type="Proteomes" id="UP000186110">
    <property type="component" value="Chromosome"/>
</dbReference>
<gene>
    <name evidence="2" type="ORF">RS694_03480</name>
</gene>
<dbReference type="InterPro" id="IPR046703">
    <property type="entry name" value="DUF6776"/>
</dbReference>
<organism evidence="2 3">
    <name type="scientific">Rhodoferax saidenbachensis</name>
    <dbReference type="NCBI Taxonomy" id="1484693"/>
    <lineage>
        <taxon>Bacteria</taxon>
        <taxon>Pseudomonadati</taxon>
        <taxon>Pseudomonadota</taxon>
        <taxon>Betaproteobacteria</taxon>
        <taxon>Burkholderiales</taxon>
        <taxon>Comamonadaceae</taxon>
        <taxon>Rhodoferax</taxon>
    </lineage>
</organism>
<evidence type="ECO:0000313" key="3">
    <source>
        <dbReference type="Proteomes" id="UP000186110"/>
    </source>
</evidence>
<dbReference type="AlphaFoldDB" id="A0A1P8K6S7"/>
<dbReference type="RefSeq" id="WP_029706240.1">
    <property type="nucleotide sequence ID" value="NZ_CP019239.1"/>
</dbReference>
<proteinExistence type="predicted"/>
<accession>A0A1P8K6S7</accession>